<evidence type="ECO:0000313" key="4">
    <source>
        <dbReference type="Proteomes" id="UP000029096"/>
    </source>
</evidence>
<dbReference type="PROSITE" id="PS51257">
    <property type="entry name" value="PROKAR_LIPOPROTEIN"/>
    <property type="match status" value="1"/>
</dbReference>
<dbReference type="InterPro" id="IPR030678">
    <property type="entry name" value="Peptide/Ni-bd"/>
</dbReference>
<keyword evidence="4" id="KW-1185">Reference proteome</keyword>
<proteinExistence type="predicted"/>
<dbReference type="InterPro" id="IPR039424">
    <property type="entry name" value="SBP_5"/>
</dbReference>
<dbReference type="OrthoDB" id="9046151at2"/>
<dbReference type="AlphaFoldDB" id="A0A086ZDY1"/>
<dbReference type="Gene3D" id="3.10.105.10">
    <property type="entry name" value="Dipeptide-binding Protein, Domain 3"/>
    <property type="match status" value="1"/>
</dbReference>
<reference evidence="3 4" key="1">
    <citation type="submission" date="2014-03" db="EMBL/GenBank/DDBJ databases">
        <title>Genomics of Bifidobacteria.</title>
        <authorList>
            <person name="Ventura M."/>
            <person name="Milani C."/>
            <person name="Lugli G.A."/>
        </authorList>
    </citation>
    <scope>NUCLEOTIDE SEQUENCE [LARGE SCALE GENOMIC DNA]</scope>
    <source>
        <strain evidence="3 4">DSM 22767</strain>
    </source>
</reference>
<dbReference type="eggNOG" id="COG4166">
    <property type="taxonomic scope" value="Bacteria"/>
</dbReference>
<dbReference type="PIRSF" id="PIRSF002741">
    <property type="entry name" value="MppA"/>
    <property type="match status" value="1"/>
</dbReference>
<dbReference type="PANTHER" id="PTHR30290">
    <property type="entry name" value="PERIPLASMIC BINDING COMPONENT OF ABC TRANSPORTER"/>
    <property type="match status" value="1"/>
</dbReference>
<dbReference type="Gene3D" id="3.40.190.10">
    <property type="entry name" value="Periplasmic binding protein-like II"/>
    <property type="match status" value="1"/>
</dbReference>
<dbReference type="EMBL" id="JGYP01000005">
    <property type="protein sequence ID" value="KFI44731.1"/>
    <property type="molecule type" value="Genomic_DNA"/>
</dbReference>
<keyword evidence="1" id="KW-0732">Signal</keyword>
<dbReference type="GO" id="GO:0043190">
    <property type="term" value="C:ATP-binding cassette (ABC) transporter complex"/>
    <property type="evidence" value="ECO:0007669"/>
    <property type="project" value="InterPro"/>
</dbReference>
<dbReference type="GO" id="GO:0042597">
    <property type="term" value="C:periplasmic space"/>
    <property type="evidence" value="ECO:0007669"/>
    <property type="project" value="UniProtKB-ARBA"/>
</dbReference>
<sequence length="549" mass="59556">MGIRTSKKTMVAFLATMAVTAGTLAGCGGSGSASKASGGGDNVITVFDSEPQNPLIPGNTNETGGSRPGSQIFAELVSFDSNGKAQNEVAQSITPNSDSTQYSIKLKPGWKFSDGTPVTAQSFTRAWSYVANVKNVQKCASFFSTIKGYDDLQQKGLNGTEQLSGLKVLDDTTFTVDMSKPDSIFPVKVGYMAFAPLPDSFYKDPKAFGDKPVGNGPYKLAEWSHGQEIRLVRNGYYHGNVKPRNQGITFRIYTKVDAAYADVQGGNLDVMDTVPPADTKSFMSDPTVVAYNKPGSIIQMFSIPSNLEHFKSGTEEGTLRRQAVSMSIDRKSIVTKVLNGTGTQPVDFTSPKTPGFSENLKGKENLVYNPSKAKELWEKADAISKDVDPFAISYNADGGNKPIYDAIVNSIKNTLGIKVSADPVPTFQEFRNLVDKRQIKGGFRSGWTPDYPSAEDYLFQCYDSEAGHGNGANDGDYSNSRFDELMTQAYAAPSTDAANVIYGQAQEILLNDLPAIPLYYDNAHGVAMKGVKGFQMDWQNQSVYSELHK</sequence>
<dbReference type="Proteomes" id="UP000029096">
    <property type="component" value="Unassembled WGS sequence"/>
</dbReference>
<organism evidence="3 4">
    <name type="scientific">Bifidobacterium bohemicum DSM 22767</name>
    <dbReference type="NCBI Taxonomy" id="1437606"/>
    <lineage>
        <taxon>Bacteria</taxon>
        <taxon>Bacillati</taxon>
        <taxon>Actinomycetota</taxon>
        <taxon>Actinomycetes</taxon>
        <taxon>Bifidobacteriales</taxon>
        <taxon>Bifidobacteriaceae</taxon>
        <taxon>Bifidobacterium</taxon>
    </lineage>
</organism>
<feature type="signal peptide" evidence="1">
    <location>
        <begin position="1"/>
        <end position="25"/>
    </location>
</feature>
<name>A0A086ZDY1_9BIFI</name>
<evidence type="ECO:0000256" key="1">
    <source>
        <dbReference type="SAM" id="SignalP"/>
    </source>
</evidence>
<evidence type="ECO:0000313" key="3">
    <source>
        <dbReference type="EMBL" id="KFI44731.1"/>
    </source>
</evidence>
<evidence type="ECO:0000259" key="2">
    <source>
        <dbReference type="Pfam" id="PF00496"/>
    </source>
</evidence>
<dbReference type="PANTHER" id="PTHR30290:SF83">
    <property type="entry name" value="ABC TRANSPORTER SUBSTRATE-BINDING PROTEIN"/>
    <property type="match status" value="1"/>
</dbReference>
<dbReference type="SUPFAM" id="SSF53850">
    <property type="entry name" value="Periplasmic binding protein-like II"/>
    <property type="match status" value="1"/>
</dbReference>
<dbReference type="InterPro" id="IPR000914">
    <property type="entry name" value="SBP_5_dom"/>
</dbReference>
<dbReference type="GO" id="GO:1904680">
    <property type="term" value="F:peptide transmembrane transporter activity"/>
    <property type="evidence" value="ECO:0007669"/>
    <property type="project" value="TreeGrafter"/>
</dbReference>
<dbReference type="GO" id="GO:0015833">
    <property type="term" value="P:peptide transport"/>
    <property type="evidence" value="ECO:0007669"/>
    <property type="project" value="TreeGrafter"/>
</dbReference>
<protein>
    <submittedName>
        <fullName evidence="3">Peptide ABC transporter, substrate-binding protein</fullName>
    </submittedName>
</protein>
<feature type="chain" id="PRO_5038958951" evidence="1">
    <location>
        <begin position="26"/>
        <end position="549"/>
    </location>
</feature>
<dbReference type="CDD" id="cd00995">
    <property type="entry name" value="PBP2_NikA_DppA_OppA_like"/>
    <property type="match status" value="1"/>
</dbReference>
<dbReference type="STRING" id="1437606.BBOH_1454"/>
<accession>A0A086ZDY1</accession>
<feature type="domain" description="Solute-binding protein family 5" evidence="2">
    <location>
        <begin position="86"/>
        <end position="465"/>
    </location>
</feature>
<dbReference type="Pfam" id="PF00496">
    <property type="entry name" value="SBP_bac_5"/>
    <property type="match status" value="1"/>
</dbReference>
<dbReference type="Gene3D" id="3.90.76.10">
    <property type="entry name" value="Dipeptide-binding Protein, Domain 1"/>
    <property type="match status" value="1"/>
</dbReference>
<gene>
    <name evidence="3" type="ORF">BBOH_1454</name>
</gene>
<comment type="caution">
    <text evidence="3">The sequence shown here is derived from an EMBL/GenBank/DDBJ whole genome shotgun (WGS) entry which is preliminary data.</text>
</comment>